<dbReference type="Gene3D" id="3.10.129.110">
    <property type="entry name" value="Polyketide synthase dehydratase"/>
    <property type="match status" value="1"/>
</dbReference>
<dbReference type="Pfam" id="PF02801">
    <property type="entry name" value="Ketoacyl-synt_C"/>
    <property type="match status" value="1"/>
</dbReference>
<dbReference type="Gene3D" id="3.30.70.3290">
    <property type="match status" value="1"/>
</dbReference>
<dbReference type="Gene3D" id="3.40.47.10">
    <property type="match status" value="1"/>
</dbReference>
<keyword evidence="11" id="KW-1185">Reference proteome</keyword>
<dbReference type="Pfam" id="PF14765">
    <property type="entry name" value="PS-DH"/>
    <property type="match status" value="1"/>
</dbReference>
<dbReference type="CDD" id="cd00833">
    <property type="entry name" value="PKS"/>
    <property type="match status" value="1"/>
</dbReference>
<dbReference type="GO" id="GO:0004315">
    <property type="term" value="F:3-oxoacyl-[acyl-carrier-protein] synthase activity"/>
    <property type="evidence" value="ECO:0007669"/>
    <property type="project" value="InterPro"/>
</dbReference>
<evidence type="ECO:0000256" key="4">
    <source>
        <dbReference type="ARBA" id="ARBA00023026"/>
    </source>
</evidence>
<dbReference type="InterPro" id="IPR016036">
    <property type="entry name" value="Malonyl_transacylase_ACP-bd"/>
</dbReference>
<name>K5WTU5_PHACS</name>
<dbReference type="InterPro" id="IPR042104">
    <property type="entry name" value="PKS_dehydratase_sf"/>
</dbReference>
<dbReference type="InterPro" id="IPR014030">
    <property type="entry name" value="Ketoacyl_synth_N"/>
</dbReference>
<evidence type="ECO:0000259" key="8">
    <source>
        <dbReference type="PROSITE" id="PS52004"/>
    </source>
</evidence>
<dbReference type="Gene3D" id="1.10.1200.10">
    <property type="entry name" value="ACP-like"/>
    <property type="match status" value="1"/>
</dbReference>
<feature type="active site" description="Proton acceptor; for dehydratase activity" evidence="5">
    <location>
        <position position="1361"/>
    </location>
</feature>
<dbReference type="Pfam" id="PF00550">
    <property type="entry name" value="PP-binding"/>
    <property type="match status" value="1"/>
</dbReference>
<feature type="region of interest" description="N-terminal hotdog fold" evidence="5">
    <location>
        <begin position="1327"/>
        <end position="1463"/>
    </location>
</feature>
<feature type="active site" description="Proton donor; for dehydratase activity" evidence="5">
    <location>
        <position position="1549"/>
    </location>
</feature>
<dbReference type="GO" id="GO:0006633">
    <property type="term" value="P:fatty acid biosynthetic process"/>
    <property type="evidence" value="ECO:0007669"/>
    <property type="project" value="InterPro"/>
</dbReference>
<dbReference type="PANTHER" id="PTHR43775:SF37">
    <property type="entry name" value="SI:DKEY-61P9.11"/>
    <property type="match status" value="1"/>
</dbReference>
<keyword evidence="1" id="KW-0596">Phosphopantetheine</keyword>
<dbReference type="InterPro" id="IPR049552">
    <property type="entry name" value="PKS_DH_N"/>
</dbReference>
<dbReference type="Pfam" id="PF21089">
    <property type="entry name" value="PKS_DH_N"/>
    <property type="match status" value="1"/>
</dbReference>
<dbReference type="SMART" id="SM00826">
    <property type="entry name" value="PKS_DH"/>
    <property type="match status" value="1"/>
</dbReference>
<dbReference type="Gene3D" id="3.40.366.10">
    <property type="entry name" value="Malonyl-Coenzyme A Acyl Carrier Protein, domain 2"/>
    <property type="match status" value="3"/>
</dbReference>
<dbReference type="Pfam" id="PF22621">
    <property type="entry name" value="CurL-like_PKS_C"/>
    <property type="match status" value="1"/>
</dbReference>
<dbReference type="SUPFAM" id="SSF52151">
    <property type="entry name" value="FabD/lysophospholipase-like"/>
    <property type="match status" value="2"/>
</dbReference>
<dbReference type="InParanoid" id="K5WTU5"/>
<dbReference type="Proteomes" id="UP000008370">
    <property type="component" value="Unassembled WGS sequence"/>
</dbReference>
<evidence type="ECO:0000256" key="1">
    <source>
        <dbReference type="ARBA" id="ARBA00022450"/>
    </source>
</evidence>
<feature type="region of interest" description="C-terminal hotdog fold" evidence="5">
    <location>
        <begin position="1488"/>
        <end position="1636"/>
    </location>
</feature>
<keyword evidence="3" id="KW-0808">Transferase</keyword>
<dbReference type="InterPro" id="IPR014031">
    <property type="entry name" value="Ketoacyl_synth_C"/>
</dbReference>
<dbReference type="InterPro" id="IPR014043">
    <property type="entry name" value="Acyl_transferase_dom"/>
</dbReference>
<dbReference type="NCBIfam" id="TIGR04532">
    <property type="entry name" value="PT_fungal_PKS"/>
    <property type="match status" value="1"/>
</dbReference>
<dbReference type="InterPro" id="IPR016035">
    <property type="entry name" value="Acyl_Trfase/lysoPLipase"/>
</dbReference>
<dbReference type="Pfam" id="PF00698">
    <property type="entry name" value="Acyl_transf_1"/>
    <property type="match status" value="1"/>
</dbReference>
<organism evidence="10 11">
    <name type="scientific">Phanerochaete carnosa (strain HHB-10118-sp)</name>
    <name type="common">White-rot fungus</name>
    <name type="synonym">Peniophora carnosa</name>
    <dbReference type="NCBI Taxonomy" id="650164"/>
    <lineage>
        <taxon>Eukaryota</taxon>
        <taxon>Fungi</taxon>
        <taxon>Dikarya</taxon>
        <taxon>Basidiomycota</taxon>
        <taxon>Agaricomycotina</taxon>
        <taxon>Agaricomycetes</taxon>
        <taxon>Polyporales</taxon>
        <taxon>Phanerochaetaceae</taxon>
        <taxon>Phanerochaete</taxon>
    </lineage>
</organism>
<feature type="region of interest" description="Disordered" evidence="6">
    <location>
        <begin position="1644"/>
        <end position="1676"/>
    </location>
</feature>
<dbReference type="GO" id="GO:0044550">
    <property type="term" value="P:secondary metabolite biosynthetic process"/>
    <property type="evidence" value="ECO:0007669"/>
    <property type="project" value="TreeGrafter"/>
</dbReference>
<gene>
    <name evidence="10" type="ORF">PHACADRAFT_198250</name>
</gene>
<dbReference type="HOGENOM" id="CLU_000022_6_0_1"/>
<dbReference type="PROSITE" id="PS50075">
    <property type="entry name" value="CARRIER"/>
    <property type="match status" value="1"/>
</dbReference>
<dbReference type="SMART" id="SM00825">
    <property type="entry name" value="PKS_KS"/>
    <property type="match status" value="1"/>
</dbReference>
<evidence type="ECO:0000313" key="11">
    <source>
        <dbReference type="Proteomes" id="UP000008370"/>
    </source>
</evidence>
<dbReference type="InterPro" id="IPR020807">
    <property type="entry name" value="PKS_DH"/>
</dbReference>
<dbReference type="InterPro" id="IPR016039">
    <property type="entry name" value="Thiolase-like"/>
</dbReference>
<dbReference type="PROSITE" id="PS00606">
    <property type="entry name" value="KS3_1"/>
    <property type="match status" value="1"/>
</dbReference>
<feature type="region of interest" description="Disordered" evidence="6">
    <location>
        <begin position="1"/>
        <end position="28"/>
    </location>
</feature>
<dbReference type="PROSITE" id="PS52004">
    <property type="entry name" value="KS3_2"/>
    <property type="match status" value="1"/>
</dbReference>
<dbReference type="PANTHER" id="PTHR43775">
    <property type="entry name" value="FATTY ACID SYNTHASE"/>
    <property type="match status" value="1"/>
</dbReference>
<dbReference type="InterPro" id="IPR032088">
    <property type="entry name" value="SAT"/>
</dbReference>
<dbReference type="PROSITE" id="PS52019">
    <property type="entry name" value="PKS_MFAS_DH"/>
    <property type="match status" value="1"/>
</dbReference>
<dbReference type="GeneID" id="18911312"/>
<dbReference type="InterPro" id="IPR018201">
    <property type="entry name" value="Ketoacyl_synth_AS"/>
</dbReference>
<dbReference type="SUPFAM" id="SSF53901">
    <property type="entry name" value="Thiolase-like"/>
    <property type="match status" value="1"/>
</dbReference>
<dbReference type="InterPro" id="IPR036736">
    <property type="entry name" value="ACP-like_sf"/>
</dbReference>
<evidence type="ECO:0000259" key="9">
    <source>
        <dbReference type="PROSITE" id="PS52019"/>
    </source>
</evidence>
<dbReference type="InterPro" id="IPR050091">
    <property type="entry name" value="PKS_NRPS_Biosynth_Enz"/>
</dbReference>
<dbReference type="InterPro" id="IPR001227">
    <property type="entry name" value="Ac_transferase_dom_sf"/>
</dbReference>
<dbReference type="SMART" id="SM00827">
    <property type="entry name" value="PKS_AT"/>
    <property type="match status" value="1"/>
</dbReference>
<evidence type="ECO:0000313" key="10">
    <source>
        <dbReference type="EMBL" id="EKM53832.1"/>
    </source>
</evidence>
<dbReference type="KEGG" id="pco:PHACADRAFT_198250"/>
<dbReference type="RefSeq" id="XP_007398509.1">
    <property type="nucleotide sequence ID" value="XM_007398447.1"/>
</dbReference>
<accession>K5WTU5</accession>
<dbReference type="Pfam" id="PF00109">
    <property type="entry name" value="ketoacyl-synt"/>
    <property type="match status" value="1"/>
</dbReference>
<proteinExistence type="predicted"/>
<dbReference type="GO" id="GO:0004312">
    <property type="term" value="F:fatty acid synthase activity"/>
    <property type="evidence" value="ECO:0007669"/>
    <property type="project" value="TreeGrafter"/>
</dbReference>
<evidence type="ECO:0000256" key="2">
    <source>
        <dbReference type="ARBA" id="ARBA00022553"/>
    </source>
</evidence>
<dbReference type="InterPro" id="IPR009081">
    <property type="entry name" value="PP-bd_ACP"/>
</dbReference>
<keyword evidence="2" id="KW-0597">Phosphoprotein</keyword>
<reference evidence="10 11" key="1">
    <citation type="journal article" date="2012" name="BMC Genomics">
        <title>Comparative genomics of the white-rot fungi, Phanerochaete carnosa and P. chrysosporium, to elucidate the genetic basis of the distinct wood types they colonize.</title>
        <authorList>
            <person name="Suzuki H."/>
            <person name="MacDonald J."/>
            <person name="Syed K."/>
            <person name="Salamov A."/>
            <person name="Hori C."/>
            <person name="Aerts A."/>
            <person name="Henrissat B."/>
            <person name="Wiebenga A."/>
            <person name="vanKuyk P.A."/>
            <person name="Barry K."/>
            <person name="Lindquist E."/>
            <person name="LaButti K."/>
            <person name="Lapidus A."/>
            <person name="Lucas S."/>
            <person name="Coutinho P."/>
            <person name="Gong Y."/>
            <person name="Samejima M."/>
            <person name="Mahadevan R."/>
            <person name="Abou-Zaid M."/>
            <person name="de Vries R.P."/>
            <person name="Igarashi K."/>
            <person name="Yadav J.S."/>
            <person name="Grigoriev I.V."/>
            <person name="Master E.R."/>
        </authorList>
    </citation>
    <scope>NUCLEOTIDE SEQUENCE [LARGE SCALE GENOMIC DNA]</scope>
    <source>
        <strain evidence="10 11">HHB-10118-sp</strain>
    </source>
</reference>
<dbReference type="InterPro" id="IPR030918">
    <property type="entry name" value="PT_fungal_PKS"/>
</dbReference>
<dbReference type="OrthoDB" id="329835at2759"/>
<evidence type="ECO:0000259" key="7">
    <source>
        <dbReference type="PROSITE" id="PS50075"/>
    </source>
</evidence>
<dbReference type="InterPro" id="IPR049900">
    <property type="entry name" value="PKS_mFAS_DH"/>
</dbReference>
<dbReference type="InterPro" id="IPR049551">
    <property type="entry name" value="PKS_DH_C"/>
</dbReference>
<dbReference type="Pfam" id="PF16073">
    <property type="entry name" value="SAT"/>
    <property type="match status" value="1"/>
</dbReference>
<dbReference type="SUPFAM" id="SSF47336">
    <property type="entry name" value="ACP-like"/>
    <property type="match status" value="1"/>
</dbReference>
<evidence type="ECO:0000256" key="3">
    <source>
        <dbReference type="ARBA" id="ARBA00022679"/>
    </source>
</evidence>
<evidence type="ECO:0000256" key="5">
    <source>
        <dbReference type="PROSITE-ProRule" id="PRU01363"/>
    </source>
</evidence>
<keyword evidence="4" id="KW-0843">Virulence</keyword>
<sequence>MSSAGPTTTLVLDGQGSPNASSSQTIQTAVRDAQTPIGTAVLLSCHQALIQDYGSLSSQEKLDSGLSPDDFPRPESIFDLSSRFPHNAVVANVHLYLIQLLRYIAATGSHDPSAPRAMSKGLCIIGFSTGMVTASIIACADTIPVLISYATQGFRLAFWIGLRAQQYAQSALSAVQIADAPSASWTLVAFGSTRAEIQRAVDNYNAERTLLPNVYLTAITTDSCVSISGRPDALATFRNAYLPASSVQSRLSAIHTLYHTPALADVKAQVMQDLAREHVQFPDYTALRCTLRSTATGAVIPPTARNDGRTLAEDVVDMTLLHPVNFDRVVAGIRGDASGSDSASSTAAAAAAATTLVNLGPGNSLWRSIAGALPDGQCTMRDWSSAAHADAIPPTPLPLVPKATHDRAVAREPIAIVGMAVQFPGAADSAGLWDVLEKGLNAVSEHLGQIPAARFDVSAYAAGAHGAQRTLKTRFGSFLDDADAFDHAFFRVSPREARSMCPQQRVLLHAAYHALEDAGYAPSSDRGDASAFDPSTFGVYVGAATDDYVQNLRNDVDVYYSTGTLRAFLSGKISYAFKFSGPSVVVDTACSSSSVALYQACRALAHGDCNAALAGGVNIITSPDMYLGLDRAHFLSGTGQCKPWDAAADGYCRAEGCGLFVLKRLRDALAENDRVLGVVRAVEVNQSARAASITQPHVPTQADLFRKAVSAASVDPAQIGVVEAHGTGTKAGDPAELAAIRTVFGGSGTVQRTHPLYVTSLKANIGHAEAASGAASLAKVLLMLRHAAVPPVISLKHPSAPVRALLADSQMTIPTARVAWEKPEDGSPRLALLNNFGAAGANAALVLAEHQEGEARSREGAAPAFVVGLACESEEALETRRHAYIKHIETRVHDALDLTDVAYTATARRQTHRVRLAAAGKTKDEVLDALRRATPVHASSTTTGRTVFVFSGQGGQYVGMGRVLYRTLPALRHVVDRCHERLVGWGYPGILDVIDPRGEVQEDFRAFQQAVFVIECALAEVWKGWGVRPDAVAGHSLGEYAALVAAEVLSLDDALKIVAGRARLMGEKCVPDETGMLAVKMSPAELVHYISGNQEYHGLSVACYNSCDDGVVAGRIAQLDKLQPELKASGRKCARVNVPYGYHTDAMKPILDDITALASTVKLNAPSIPVISNVHGTVVAPGNASVFTPEYFARHCGEPVKFEQGIHDLLSKDAFTTVSLWLELGPHPTSLPMLRAIPATSHQALYLPTFKKNIDDWQVICSSLASLYTSNTTVEWRKVFADLAPSARLTELPAYPFAKTRFWVKYGEGPAAEKKAAEAAPAAIPRFSLLGSCVHVPAPGSSEPAQFETPIDRIAYLIEGHQVAGHALCPASVFIEMASAAAQLVLEEHRRFTSDSTISLSEIAFSNPLVYFPNVPRTIRVEITLAGPGDKHTGRFSISSSVSDSKKPQSHCTGSFTLASKVQTKSKFNLVATTVDRRRQIVTESKHAETFSTRTAYDLIFSRIVAYSPAYHTMKSITLDPNGVDAYAAVQLPRDTKPGTFVAHPVFMDTLLHAVGFVVNCNAGANEAFICSRVDKVKAIPELVKTDGRYGVYCNIGFLSESVASGDAYALDLDSEEIVATMKRMEFKKLRLGGFEAVLASASTRSGVPRPPSLTIHPTRPAHQSKPSTSSTVVSIPQSSTLEQVKEIIASVLGVPMKDVSEGQDLERLGLDSLTSIEAHHALCSTLGMALPEKLFASCKTVSDICAAISVPVSLPAAPSGASTPRTSEGTLHEHDHVVDVDCAATLVKGSGDRGVGAWRVGEGAQ</sequence>
<dbReference type="InterPro" id="IPR020841">
    <property type="entry name" value="PKS_Beta-ketoAc_synthase_dom"/>
</dbReference>
<dbReference type="EMBL" id="JH930474">
    <property type="protein sequence ID" value="EKM53832.1"/>
    <property type="molecule type" value="Genomic_DNA"/>
</dbReference>
<feature type="compositionally biased region" description="Polar residues" evidence="6">
    <location>
        <begin position="1665"/>
        <end position="1676"/>
    </location>
</feature>
<dbReference type="STRING" id="650164.K5WTU5"/>
<protein>
    <submittedName>
        <fullName evidence="10">Uncharacterized protein</fullName>
    </submittedName>
</protein>
<feature type="domain" description="Carrier" evidence="7">
    <location>
        <begin position="1679"/>
        <end position="1753"/>
    </location>
</feature>
<feature type="domain" description="PKS/mFAS DH" evidence="9">
    <location>
        <begin position="1327"/>
        <end position="1636"/>
    </location>
</feature>
<feature type="domain" description="Ketosynthase family 3 (KS3)" evidence="8">
    <location>
        <begin position="411"/>
        <end position="849"/>
    </location>
</feature>
<evidence type="ECO:0000256" key="6">
    <source>
        <dbReference type="SAM" id="MobiDB-lite"/>
    </source>
</evidence>
<dbReference type="SUPFAM" id="SSF55048">
    <property type="entry name" value="Probable ACP-binding domain of malonyl-CoA ACP transacylase"/>
    <property type="match status" value="1"/>
</dbReference>